<gene>
    <name evidence="2" type="ORF">AWC06_03775</name>
</gene>
<reference evidence="2 3" key="1">
    <citation type="submission" date="2016-01" db="EMBL/GenBank/DDBJ databases">
        <title>The new phylogeny of the genus Mycobacterium.</title>
        <authorList>
            <person name="Tarcisio F."/>
            <person name="Conor M."/>
            <person name="Antonella G."/>
            <person name="Elisabetta G."/>
            <person name="Giulia F.S."/>
            <person name="Sara T."/>
            <person name="Anna F."/>
            <person name="Clotilde B."/>
            <person name="Roberto B."/>
            <person name="Veronica D.S."/>
            <person name="Fabio R."/>
            <person name="Monica P."/>
            <person name="Olivier J."/>
            <person name="Enrico T."/>
            <person name="Nicola S."/>
        </authorList>
    </citation>
    <scope>NUCLEOTIDE SEQUENCE [LARGE SCALE GENOMIC DNA]</scope>
    <source>
        <strain evidence="2 3">DSM 45731</strain>
    </source>
</reference>
<dbReference type="AlphaFoldDB" id="A0A1X1UHY4"/>
<keyword evidence="3" id="KW-1185">Reference proteome</keyword>
<evidence type="ECO:0000313" key="2">
    <source>
        <dbReference type="EMBL" id="ORV56391.1"/>
    </source>
</evidence>
<evidence type="ECO:0008006" key="4">
    <source>
        <dbReference type="Google" id="ProtNLM"/>
    </source>
</evidence>
<dbReference type="EMBL" id="LQOW01000033">
    <property type="protein sequence ID" value="ORV56391.1"/>
    <property type="molecule type" value="Genomic_DNA"/>
</dbReference>
<name>A0A1X1UHY4_9MYCO</name>
<proteinExistence type="predicted"/>
<protein>
    <recommendedName>
        <fullName evidence="4">Oxidoreductase molybdopterin-binding domain-containing protein</fullName>
    </recommendedName>
</protein>
<dbReference type="RefSeq" id="WP_085200178.1">
    <property type="nucleotide sequence ID" value="NZ_JACKVI010000009.1"/>
</dbReference>
<feature type="signal peptide" evidence="1">
    <location>
        <begin position="1"/>
        <end position="19"/>
    </location>
</feature>
<accession>A0A1X1UHY4</accession>
<evidence type="ECO:0000256" key="1">
    <source>
        <dbReference type="SAM" id="SignalP"/>
    </source>
</evidence>
<dbReference type="PROSITE" id="PS51257">
    <property type="entry name" value="PROKAR_LIPOPROTEIN"/>
    <property type="match status" value="1"/>
</dbReference>
<dbReference type="OrthoDB" id="4725078at2"/>
<comment type="caution">
    <text evidence="2">The sequence shown here is derived from an EMBL/GenBank/DDBJ whole genome shotgun (WGS) entry which is preliminary data.</text>
</comment>
<feature type="chain" id="PRO_5039433034" description="Oxidoreductase molybdopterin-binding domain-containing protein" evidence="1">
    <location>
        <begin position="20"/>
        <end position="141"/>
    </location>
</feature>
<dbReference type="Proteomes" id="UP000194000">
    <property type="component" value="Unassembled WGS sequence"/>
</dbReference>
<organism evidence="2 3">
    <name type="scientific">Mycobacterium fragae</name>
    <dbReference type="NCBI Taxonomy" id="1260918"/>
    <lineage>
        <taxon>Bacteria</taxon>
        <taxon>Bacillati</taxon>
        <taxon>Actinomycetota</taxon>
        <taxon>Actinomycetes</taxon>
        <taxon>Mycobacteriales</taxon>
        <taxon>Mycobacteriaceae</taxon>
        <taxon>Mycobacterium</taxon>
    </lineage>
</organism>
<sequence length="141" mass="15226">MRYSAAHASAVLLFSVGLAAGGGCAGHHNDYLVVRQDSRTLTSFTLRQLQDLPQVEIVTPQSRGAVRQKGPTVHSILDAAGAIDVRSVRIEGRDPAQTFVAAELTDELILNVTKRKTLKLVGTKLDVGRWVRDVTSLVVNP</sequence>
<keyword evidence="1" id="KW-0732">Signal</keyword>
<evidence type="ECO:0000313" key="3">
    <source>
        <dbReference type="Proteomes" id="UP000194000"/>
    </source>
</evidence>
<dbReference type="STRING" id="1260918.AWC06_03775"/>